<organism evidence="2 3">
    <name type="scientific">Streblomastix strix</name>
    <dbReference type="NCBI Taxonomy" id="222440"/>
    <lineage>
        <taxon>Eukaryota</taxon>
        <taxon>Metamonada</taxon>
        <taxon>Preaxostyla</taxon>
        <taxon>Oxymonadida</taxon>
        <taxon>Streblomastigidae</taxon>
        <taxon>Streblomastix</taxon>
    </lineage>
</organism>
<evidence type="ECO:0000313" key="3">
    <source>
        <dbReference type="Proteomes" id="UP000324800"/>
    </source>
</evidence>
<dbReference type="AlphaFoldDB" id="A0A5J4UVF5"/>
<feature type="region of interest" description="Disordered" evidence="1">
    <location>
        <begin position="1"/>
        <end position="21"/>
    </location>
</feature>
<evidence type="ECO:0000256" key="1">
    <source>
        <dbReference type="SAM" id="MobiDB-lite"/>
    </source>
</evidence>
<sequence length="111" mass="12252">MNANQDDSTGTHQFSEQGTQQTHVWHIFEPCNRLARRTTGLSRSGGNVTCSTGSTVITTHGDTSSRQTTPVVTSNERHAHLRFLIASAAVLRAEYTNYLAHFGGQSDRSRY</sequence>
<gene>
    <name evidence="2" type="ORF">EZS28_030177</name>
</gene>
<reference evidence="2 3" key="1">
    <citation type="submission" date="2019-03" db="EMBL/GenBank/DDBJ databases">
        <title>Single cell metagenomics reveals metabolic interactions within the superorganism composed of flagellate Streblomastix strix and complex community of Bacteroidetes bacteria on its surface.</title>
        <authorList>
            <person name="Treitli S.C."/>
            <person name="Kolisko M."/>
            <person name="Husnik F."/>
            <person name="Keeling P."/>
            <person name="Hampl V."/>
        </authorList>
    </citation>
    <scope>NUCLEOTIDE SEQUENCE [LARGE SCALE GENOMIC DNA]</scope>
    <source>
        <strain evidence="2">ST1C</strain>
    </source>
</reference>
<dbReference type="Proteomes" id="UP000324800">
    <property type="component" value="Unassembled WGS sequence"/>
</dbReference>
<proteinExistence type="predicted"/>
<accession>A0A5J4UVF5</accession>
<name>A0A5J4UVF5_9EUKA</name>
<comment type="caution">
    <text evidence="2">The sequence shown here is derived from an EMBL/GenBank/DDBJ whole genome shotgun (WGS) entry which is preliminary data.</text>
</comment>
<dbReference type="EMBL" id="SNRW01012083">
    <property type="protein sequence ID" value="KAA6374297.1"/>
    <property type="molecule type" value="Genomic_DNA"/>
</dbReference>
<protein>
    <submittedName>
        <fullName evidence="2">Uncharacterized protein</fullName>
    </submittedName>
</protein>
<evidence type="ECO:0000313" key="2">
    <source>
        <dbReference type="EMBL" id="KAA6374297.1"/>
    </source>
</evidence>